<dbReference type="InterPro" id="IPR058347">
    <property type="entry name" value="DUF8034"/>
</dbReference>
<dbReference type="RefSeq" id="WP_232186540.1">
    <property type="nucleotide sequence ID" value="NZ_JAIOAP010000008.1"/>
</dbReference>
<dbReference type="Pfam" id="PF26099">
    <property type="entry name" value="DUF8034"/>
    <property type="match status" value="1"/>
</dbReference>
<gene>
    <name evidence="1" type="ORF">QJS35_17145</name>
</gene>
<organism evidence="1 2">
    <name type="scientific">Cohnella silvisoli</name>
    <dbReference type="NCBI Taxonomy" id="2873699"/>
    <lineage>
        <taxon>Bacteria</taxon>
        <taxon>Bacillati</taxon>
        <taxon>Bacillota</taxon>
        <taxon>Bacilli</taxon>
        <taxon>Bacillales</taxon>
        <taxon>Paenibacillaceae</taxon>
        <taxon>Cohnella</taxon>
    </lineage>
</organism>
<reference evidence="1 2" key="1">
    <citation type="journal article" date="2023" name="Genome Announc.">
        <title>Pan-Genome Analyses of the Genus Cohnella and Proposal of the Novel Species Cohnella silvisoli sp. nov., Isolated from Forest Soil.</title>
        <authorList>
            <person name="Wang C."/>
            <person name="Mao L."/>
            <person name="Bao G."/>
            <person name="Zhu H."/>
        </authorList>
    </citation>
    <scope>NUCLEOTIDE SEQUENCE [LARGE SCALE GENOMIC DNA]</scope>
    <source>
        <strain evidence="1 2">NL03-T5-1</strain>
    </source>
</reference>
<evidence type="ECO:0000313" key="2">
    <source>
        <dbReference type="Proteomes" id="UP001493487"/>
    </source>
</evidence>
<sequence length="58" mass="6941">MYNHLIAMMNERMNRGDVPLNLNATGLITHMVCYPEGRNDRAYIRLEDAYRRIRLQFI</sequence>
<comment type="caution">
    <text evidence="1">The sequence shown here is derived from an EMBL/GenBank/DDBJ whole genome shotgun (WGS) entry which is preliminary data.</text>
</comment>
<proteinExistence type="predicted"/>
<evidence type="ECO:0000313" key="1">
    <source>
        <dbReference type="EMBL" id="MEQ4484125.1"/>
    </source>
</evidence>
<dbReference type="EMBL" id="JASKHM010000009">
    <property type="protein sequence ID" value="MEQ4484125.1"/>
    <property type="molecule type" value="Genomic_DNA"/>
</dbReference>
<name>A0ABV1KVH8_9BACL</name>
<dbReference type="Proteomes" id="UP001493487">
    <property type="component" value="Unassembled WGS sequence"/>
</dbReference>
<keyword evidence="2" id="KW-1185">Reference proteome</keyword>
<protein>
    <submittedName>
        <fullName evidence="1">Uncharacterized protein</fullName>
    </submittedName>
</protein>
<accession>A0ABV1KVH8</accession>